<dbReference type="Gene3D" id="3.40.50.720">
    <property type="entry name" value="NAD(P)-binding Rossmann-like Domain"/>
    <property type="match status" value="1"/>
</dbReference>
<organism evidence="2">
    <name type="scientific">Phaeomonas parva</name>
    <dbReference type="NCBI Taxonomy" id="124430"/>
    <lineage>
        <taxon>Eukaryota</taxon>
        <taxon>Sar</taxon>
        <taxon>Stramenopiles</taxon>
        <taxon>Ochrophyta</taxon>
        <taxon>Pinguiophyceae</taxon>
        <taxon>Pinguiochrysidales</taxon>
        <taxon>Pinguiochrysidaceae</taxon>
        <taxon>Phaeomonas</taxon>
    </lineage>
</organism>
<evidence type="ECO:0000256" key="1">
    <source>
        <dbReference type="SAM" id="SignalP"/>
    </source>
</evidence>
<feature type="signal peptide" evidence="1">
    <location>
        <begin position="1"/>
        <end position="15"/>
    </location>
</feature>
<sequence length="426" mass="45457">MLRLTVAALVASAGAFVPARQPLAGRASVLRMSSQPAESSAFLEGATVDLSGGTVLVSGFLDDTARDDQFIFDILHTPKSWAKIIAFNADSASAKKRLISRSARYTGLLDVLNFIEGDASDAAAMKGHLDGVDAWINFNADAAGLAAQADVAIASGVKYLVSSVVVPEGSSVPDMTAVAAKLDAAGVAYAFVASGPVDDAAEETGLVRVQNATAGASLPEGGNIGRADLVRVVGELAGEPALSGAVVGAFAPVKADNNTQAYLRSLRSKGVTRAEELAAMISGGLVEFEEAEAERIAKEIEAAAKKAEAYVPITDESRAEERMRLRYKNLRTEQKEFFEEVERRANRKLDLEWGNVKWKISMDERDYRELNWSRVCSMAMKEMYATLRWQSTLEEALGTNKVQALIGEIPAAIEAYPSTDGEDESA</sequence>
<keyword evidence="1" id="KW-0732">Signal</keyword>
<proteinExistence type="predicted"/>
<dbReference type="EMBL" id="HBGJ01046500">
    <property type="protein sequence ID" value="CAD9270817.1"/>
    <property type="molecule type" value="Transcribed_RNA"/>
</dbReference>
<protein>
    <submittedName>
        <fullName evidence="2">Uncharacterized protein</fullName>
    </submittedName>
</protein>
<gene>
    <name evidence="2" type="ORF">PPAR1163_LOCUS29256</name>
</gene>
<name>A0A7S1UKI3_9STRA</name>
<accession>A0A7S1UKI3</accession>
<evidence type="ECO:0000313" key="2">
    <source>
        <dbReference type="EMBL" id="CAD9270817.1"/>
    </source>
</evidence>
<feature type="chain" id="PRO_5030952502" evidence="1">
    <location>
        <begin position="16"/>
        <end position="426"/>
    </location>
</feature>
<reference evidence="2" key="1">
    <citation type="submission" date="2021-01" db="EMBL/GenBank/DDBJ databases">
        <authorList>
            <person name="Corre E."/>
            <person name="Pelletier E."/>
            <person name="Niang G."/>
            <person name="Scheremetjew M."/>
            <person name="Finn R."/>
            <person name="Kale V."/>
            <person name="Holt S."/>
            <person name="Cochrane G."/>
            <person name="Meng A."/>
            <person name="Brown T."/>
            <person name="Cohen L."/>
        </authorList>
    </citation>
    <scope>NUCLEOTIDE SEQUENCE</scope>
    <source>
        <strain evidence="2">CCMP2877</strain>
    </source>
</reference>
<dbReference type="AlphaFoldDB" id="A0A7S1UKI3"/>